<keyword evidence="4" id="KW-1185">Reference proteome</keyword>
<evidence type="ECO:0000256" key="1">
    <source>
        <dbReference type="SAM" id="MobiDB-lite"/>
    </source>
</evidence>
<reference evidence="3 4" key="1">
    <citation type="submission" date="2020-08" db="EMBL/GenBank/DDBJ databases">
        <title>Sequencing the genomes of 1000 actinobacteria strains.</title>
        <authorList>
            <person name="Klenk H.-P."/>
        </authorList>
    </citation>
    <scope>NUCLEOTIDE SEQUENCE [LARGE SCALE GENOMIC DNA]</scope>
    <source>
        <strain evidence="3 4">DSM 20146</strain>
    </source>
</reference>
<dbReference type="Proteomes" id="UP000538196">
    <property type="component" value="Unassembled WGS sequence"/>
</dbReference>
<feature type="region of interest" description="Disordered" evidence="1">
    <location>
        <begin position="57"/>
        <end position="108"/>
    </location>
</feature>
<evidence type="ECO:0000313" key="4">
    <source>
        <dbReference type="Proteomes" id="UP000538196"/>
    </source>
</evidence>
<feature type="transmembrane region" description="Helical" evidence="2">
    <location>
        <begin position="34"/>
        <end position="55"/>
    </location>
</feature>
<accession>A0A7W4UU52</accession>
<feature type="compositionally biased region" description="Basic and acidic residues" evidence="1">
    <location>
        <begin position="76"/>
        <end position="90"/>
    </location>
</feature>
<comment type="caution">
    <text evidence="3">The sequence shown here is derived from an EMBL/GenBank/DDBJ whole genome shotgun (WGS) entry which is preliminary data.</text>
</comment>
<feature type="compositionally biased region" description="Acidic residues" evidence="1">
    <location>
        <begin position="91"/>
        <end position="108"/>
    </location>
</feature>
<dbReference type="RefSeq" id="WP_183428101.1">
    <property type="nucleotide sequence ID" value="NZ_JACHVP010000001.1"/>
</dbReference>
<protein>
    <submittedName>
        <fullName evidence="3">Uncharacterized protein</fullName>
    </submittedName>
</protein>
<evidence type="ECO:0000256" key="2">
    <source>
        <dbReference type="SAM" id="Phobius"/>
    </source>
</evidence>
<sequence>MSRRRPPMAARLIAVPSAAELLTGAAPAPGSQPWLLVGLVFFGVAAVGMLAAVGIKMRRTPKPPQQRPSAPSATAADRRPDAEPGPKAERDEDAGDPDGASDPEDPAH</sequence>
<keyword evidence="2" id="KW-1133">Transmembrane helix</keyword>
<keyword evidence="2" id="KW-0812">Transmembrane</keyword>
<evidence type="ECO:0000313" key="3">
    <source>
        <dbReference type="EMBL" id="MBB2965671.1"/>
    </source>
</evidence>
<organism evidence="3 4">
    <name type="scientific">Leifsonia aquatica</name>
    <name type="common">Corynebacterium aquaticum</name>
    <dbReference type="NCBI Taxonomy" id="144185"/>
    <lineage>
        <taxon>Bacteria</taxon>
        <taxon>Bacillati</taxon>
        <taxon>Actinomycetota</taxon>
        <taxon>Actinomycetes</taxon>
        <taxon>Micrococcales</taxon>
        <taxon>Microbacteriaceae</taxon>
        <taxon>Leifsonia</taxon>
    </lineage>
</organism>
<dbReference type="AlphaFoldDB" id="A0A7W4UU52"/>
<proteinExistence type="predicted"/>
<dbReference type="EMBL" id="JACHVP010000001">
    <property type="protein sequence ID" value="MBB2965671.1"/>
    <property type="molecule type" value="Genomic_DNA"/>
</dbReference>
<name>A0A7W4UU52_LEIAQ</name>
<gene>
    <name evidence="3" type="ORF">FHX33_000403</name>
</gene>
<keyword evidence="2" id="KW-0472">Membrane</keyword>